<dbReference type="AlphaFoldDB" id="A0A8S0R878"/>
<dbReference type="SUPFAM" id="SSF56112">
    <property type="entry name" value="Protein kinase-like (PK-like)"/>
    <property type="match status" value="1"/>
</dbReference>
<dbReference type="Pfam" id="PF07714">
    <property type="entry name" value="PK_Tyr_Ser-Thr"/>
    <property type="match status" value="1"/>
</dbReference>
<dbReference type="Gramene" id="OE9A113218T1">
    <property type="protein sequence ID" value="OE9A113218C1"/>
    <property type="gene ID" value="OE9A113218"/>
</dbReference>
<dbReference type="OrthoDB" id="4062651at2759"/>
<keyword evidence="5" id="KW-0418">Kinase</keyword>
<keyword evidence="2" id="KW-0472">Membrane</keyword>
<organism evidence="5 6">
    <name type="scientific">Olea europaea subsp. europaea</name>
    <dbReference type="NCBI Taxonomy" id="158383"/>
    <lineage>
        <taxon>Eukaryota</taxon>
        <taxon>Viridiplantae</taxon>
        <taxon>Streptophyta</taxon>
        <taxon>Embryophyta</taxon>
        <taxon>Tracheophyta</taxon>
        <taxon>Spermatophyta</taxon>
        <taxon>Magnoliopsida</taxon>
        <taxon>eudicotyledons</taxon>
        <taxon>Gunneridae</taxon>
        <taxon>Pentapetalae</taxon>
        <taxon>asterids</taxon>
        <taxon>lamiids</taxon>
        <taxon>Lamiales</taxon>
        <taxon>Oleaceae</taxon>
        <taxon>Oleeae</taxon>
        <taxon>Olea</taxon>
    </lineage>
</organism>
<comment type="subcellular location">
    <subcellularLocation>
        <location evidence="1">Cell membrane</location>
    </subcellularLocation>
</comment>
<name>A0A8S0R878_OLEEU</name>
<accession>A0A8S0R878</accession>
<dbReference type="Gene3D" id="1.10.510.10">
    <property type="entry name" value="Transferase(Phosphotransferase) domain 1"/>
    <property type="match status" value="1"/>
</dbReference>
<evidence type="ECO:0000256" key="2">
    <source>
        <dbReference type="ARBA" id="ARBA00022475"/>
    </source>
</evidence>
<dbReference type="InterPro" id="IPR050823">
    <property type="entry name" value="Plant_Ser_Thr_Prot_Kinase"/>
</dbReference>
<evidence type="ECO:0000313" key="6">
    <source>
        <dbReference type="Proteomes" id="UP000594638"/>
    </source>
</evidence>
<dbReference type="InterPro" id="IPR000719">
    <property type="entry name" value="Prot_kinase_dom"/>
</dbReference>
<dbReference type="GO" id="GO:0005886">
    <property type="term" value="C:plasma membrane"/>
    <property type="evidence" value="ECO:0007669"/>
    <property type="project" value="UniProtKB-SubCell"/>
</dbReference>
<evidence type="ECO:0000256" key="3">
    <source>
        <dbReference type="SAM" id="MobiDB-lite"/>
    </source>
</evidence>
<dbReference type="GO" id="GO:0004672">
    <property type="term" value="F:protein kinase activity"/>
    <property type="evidence" value="ECO:0007669"/>
    <property type="project" value="InterPro"/>
</dbReference>
<proteinExistence type="predicted"/>
<evidence type="ECO:0000259" key="4">
    <source>
        <dbReference type="PROSITE" id="PS50011"/>
    </source>
</evidence>
<dbReference type="PANTHER" id="PTHR45621">
    <property type="entry name" value="OS01G0588500 PROTEIN-RELATED"/>
    <property type="match status" value="1"/>
</dbReference>
<reference evidence="5 6" key="1">
    <citation type="submission" date="2019-12" db="EMBL/GenBank/DDBJ databases">
        <authorList>
            <person name="Alioto T."/>
            <person name="Alioto T."/>
            <person name="Gomez Garrido J."/>
        </authorList>
    </citation>
    <scope>NUCLEOTIDE SEQUENCE [LARGE SCALE GENOMIC DNA]</scope>
</reference>
<dbReference type="InterPro" id="IPR001245">
    <property type="entry name" value="Ser-Thr/Tyr_kinase_cat_dom"/>
</dbReference>
<dbReference type="InterPro" id="IPR011009">
    <property type="entry name" value="Kinase-like_dom_sf"/>
</dbReference>
<keyword evidence="5" id="KW-0808">Transferase</keyword>
<protein>
    <submittedName>
        <fullName evidence="5">Kinase 2B, chloroplastic-like</fullName>
    </submittedName>
</protein>
<evidence type="ECO:0000256" key="1">
    <source>
        <dbReference type="ARBA" id="ARBA00004236"/>
    </source>
</evidence>
<dbReference type="GO" id="GO:0005524">
    <property type="term" value="F:ATP binding"/>
    <property type="evidence" value="ECO:0007669"/>
    <property type="project" value="InterPro"/>
</dbReference>
<feature type="region of interest" description="Disordered" evidence="3">
    <location>
        <begin position="54"/>
        <end position="75"/>
    </location>
</feature>
<gene>
    <name evidence="5" type="ORF">OLEA9_A113218</name>
</gene>
<dbReference type="Proteomes" id="UP000594638">
    <property type="component" value="Unassembled WGS sequence"/>
</dbReference>
<dbReference type="EMBL" id="CACTIH010002183">
    <property type="protein sequence ID" value="CAA2974588.1"/>
    <property type="molecule type" value="Genomic_DNA"/>
</dbReference>
<dbReference type="PROSITE" id="PS50011">
    <property type="entry name" value="PROTEIN_KINASE_DOM"/>
    <property type="match status" value="1"/>
</dbReference>
<comment type="caution">
    <text evidence="5">The sequence shown here is derived from an EMBL/GenBank/DDBJ whole genome shotgun (WGS) entry which is preliminary data.</text>
</comment>
<dbReference type="Gene3D" id="3.30.200.20">
    <property type="entry name" value="Phosphorylase Kinase, domain 1"/>
    <property type="match status" value="1"/>
</dbReference>
<evidence type="ECO:0000313" key="5">
    <source>
        <dbReference type="EMBL" id="CAA2974588.1"/>
    </source>
</evidence>
<keyword evidence="2" id="KW-1003">Cell membrane</keyword>
<keyword evidence="6" id="KW-1185">Reference proteome</keyword>
<feature type="compositionally biased region" description="Low complexity" evidence="3">
    <location>
        <begin position="54"/>
        <end position="69"/>
    </location>
</feature>
<feature type="domain" description="Protein kinase" evidence="4">
    <location>
        <begin position="95"/>
        <end position="378"/>
    </location>
</feature>
<sequence>MSRIYDNWERLVGATLNREELRELARVPSLSSVFLQIAVFFQFRFNFLVKYNNSSAPSGSNSESLPSPRSENETLKLPIPKPISFKELKNATRNFGHDTILAEGACGPVFKGWINEHNLTGARPRSGMTFAVKMCNFNEFQDSNEMLTETNYLSQLHHPSLLKLIGYCREGDAILLVNEFMPKGSLDNHLFRRGQQCLSWTTIIKVAVGAARGLSFFHDAEKLVICRVFQSFNILLDQDFNVKLSGFTLARFQPSDNDTNVSNRVARRYGYAAPEYMVKGHLTKMCDVYSFGVVLLELPSGRPIDVRDNGKTRMLSLLKQIYLLDNRRLNKIMDTKLDGQYPQKVALTVATLALQCLSDGPKDGPEYGRGWINEHTLAAAKLGSGMAIAVKKSNPLSVFGFNEWLVGSLMLLW</sequence>